<reference evidence="6" key="1">
    <citation type="submission" date="2020-10" db="EMBL/GenBank/DDBJ databases">
        <authorList>
            <person name="Han B."/>
            <person name="Lu T."/>
            <person name="Zhao Q."/>
            <person name="Huang X."/>
            <person name="Zhao Y."/>
        </authorList>
    </citation>
    <scope>NUCLEOTIDE SEQUENCE</scope>
</reference>
<feature type="compositionally biased region" description="Gly residues" evidence="5">
    <location>
        <begin position="621"/>
        <end position="630"/>
    </location>
</feature>
<feature type="region of interest" description="Disordered" evidence="5">
    <location>
        <begin position="227"/>
        <end position="371"/>
    </location>
</feature>
<gene>
    <name evidence="6" type="ORF">NCGR_LOCUS22639</name>
</gene>
<keyword evidence="4" id="KW-0217">Developmental protein</keyword>
<dbReference type="Pfam" id="PF07899">
    <property type="entry name" value="Frigida"/>
    <property type="match status" value="2"/>
</dbReference>
<keyword evidence="2 4" id="KW-0221">Differentiation</keyword>
<feature type="compositionally biased region" description="Acidic residues" evidence="5">
    <location>
        <begin position="292"/>
        <end position="304"/>
    </location>
</feature>
<accession>A0A811NZR2</accession>
<keyword evidence="3 4" id="KW-0287">Flowering</keyword>
<evidence type="ECO:0000256" key="1">
    <source>
        <dbReference type="ARBA" id="ARBA00008956"/>
    </source>
</evidence>
<keyword evidence="7" id="KW-1185">Reference proteome</keyword>
<evidence type="ECO:0000256" key="3">
    <source>
        <dbReference type="ARBA" id="ARBA00023089"/>
    </source>
</evidence>
<dbReference type="GO" id="GO:0030154">
    <property type="term" value="P:cell differentiation"/>
    <property type="evidence" value="ECO:0007669"/>
    <property type="project" value="UniProtKB-KW"/>
</dbReference>
<feature type="region of interest" description="Disordered" evidence="5">
    <location>
        <begin position="522"/>
        <end position="547"/>
    </location>
</feature>
<evidence type="ECO:0000256" key="5">
    <source>
        <dbReference type="SAM" id="MobiDB-lite"/>
    </source>
</evidence>
<dbReference type="OrthoDB" id="1917867at2759"/>
<proteinExistence type="inferred from homology"/>
<dbReference type="PANTHER" id="PTHR31791">
    <property type="entry name" value="FRIGIDA-LIKE PROTEIN 3-RELATED"/>
    <property type="match status" value="1"/>
</dbReference>
<evidence type="ECO:0000256" key="4">
    <source>
        <dbReference type="RuleBase" id="RU364012"/>
    </source>
</evidence>
<protein>
    <recommendedName>
        <fullName evidence="4">FRIGIDA-like protein</fullName>
    </recommendedName>
</protein>
<dbReference type="EMBL" id="CAJGYO010000005">
    <property type="protein sequence ID" value="CAD6233164.1"/>
    <property type="molecule type" value="Genomic_DNA"/>
</dbReference>
<name>A0A811NZR2_9POAL</name>
<dbReference type="Proteomes" id="UP000604825">
    <property type="component" value="Unassembled WGS sequence"/>
</dbReference>
<dbReference type="AlphaFoldDB" id="A0A811NZR2"/>
<evidence type="ECO:0000313" key="6">
    <source>
        <dbReference type="EMBL" id="CAD6233164.1"/>
    </source>
</evidence>
<comment type="caution">
    <text evidence="6">The sequence shown here is derived from an EMBL/GenBank/DDBJ whole genome shotgun (WGS) entry which is preliminary data.</text>
</comment>
<comment type="similarity">
    <text evidence="1 4">Belongs to the Frigida family.</text>
</comment>
<sequence length="630" mass="67628">MATTEDSAAAGEVRRLLAHLDSQQQILADCHGAWSRALAHFASLEEDLTSRSAALEEALAAADASTSESLAALEARESAVPARLAAASAALSAAVAEAETESTGPPPTDIKGALRWICRRMDAAALWRFMAAHRRELAVVRKEAGPAVAMAVDPPRLVLDVVSDFLAAGSGVGEDQCWVLGMLLRSLLDSNGRKPPEIGDTLVERAFAVTKEWQERFGINMDKLSSEDKEVEMAEADGLGNSGTTEKKEGKEEEEEEEEEEEVVEEEEEEEEEVEEEEEEEEDPEKTALVSGDEEGPEIVEEPEALEKEGNEVKGEGAGGKVSEEGEGAEGKVSEEREGAEKIGPEDEKKGAAVGAMEGNKGEEGNKGAPEQPEAQIFVQMVAAFGLKDKFDEEFLRRLFVANGRKRELARFACVLGFGESLGGIVEELIKSGNVIEAIFVAHEADLLERFPPVPLLKSYLRNSTDKAQAVLKSGRHSSSALEEANNLEGNAYRSIIRCVESCQLQSVFPIEVMKKKLAKLEKEKSEKKKAAGPSRFQNKRSRGAAGPYPFPAAKAARGSNFGPRFQNPISRSLNYAAHAGYINPAAASSYYVPGSVSGRRGGVQFGGPGATYGGSPNFAAGGGQQSFRR</sequence>
<feature type="compositionally biased region" description="Basic and acidic residues" evidence="5">
    <location>
        <begin position="305"/>
        <end position="315"/>
    </location>
</feature>
<evidence type="ECO:0000256" key="2">
    <source>
        <dbReference type="ARBA" id="ARBA00022782"/>
    </source>
</evidence>
<organism evidence="6 7">
    <name type="scientific">Miscanthus lutarioriparius</name>
    <dbReference type="NCBI Taxonomy" id="422564"/>
    <lineage>
        <taxon>Eukaryota</taxon>
        <taxon>Viridiplantae</taxon>
        <taxon>Streptophyta</taxon>
        <taxon>Embryophyta</taxon>
        <taxon>Tracheophyta</taxon>
        <taxon>Spermatophyta</taxon>
        <taxon>Magnoliopsida</taxon>
        <taxon>Liliopsida</taxon>
        <taxon>Poales</taxon>
        <taxon>Poaceae</taxon>
        <taxon>PACMAD clade</taxon>
        <taxon>Panicoideae</taxon>
        <taxon>Andropogonodae</taxon>
        <taxon>Andropogoneae</taxon>
        <taxon>Saccharinae</taxon>
        <taxon>Miscanthus</taxon>
    </lineage>
</organism>
<feature type="compositionally biased region" description="Basic and acidic residues" evidence="5">
    <location>
        <begin position="329"/>
        <end position="351"/>
    </location>
</feature>
<feature type="region of interest" description="Disordered" evidence="5">
    <location>
        <begin position="608"/>
        <end position="630"/>
    </location>
</feature>
<dbReference type="PANTHER" id="PTHR31791:SF10">
    <property type="entry name" value="FRIGIDA-LIKE PROTEIN"/>
    <property type="match status" value="1"/>
</dbReference>
<dbReference type="InterPro" id="IPR012474">
    <property type="entry name" value="Frigida"/>
</dbReference>
<evidence type="ECO:0000313" key="7">
    <source>
        <dbReference type="Proteomes" id="UP000604825"/>
    </source>
</evidence>
<feature type="compositionally biased region" description="Acidic residues" evidence="5">
    <location>
        <begin position="252"/>
        <end position="284"/>
    </location>
</feature>
<dbReference type="GO" id="GO:0009908">
    <property type="term" value="P:flower development"/>
    <property type="evidence" value="ECO:0007669"/>
    <property type="project" value="UniProtKB-KW"/>
</dbReference>